<proteinExistence type="predicted"/>
<name>A0A286UUJ0_9AGAM</name>
<organism evidence="1 2">
    <name type="scientific">Pyrrhoderma noxium</name>
    <dbReference type="NCBI Taxonomy" id="2282107"/>
    <lineage>
        <taxon>Eukaryota</taxon>
        <taxon>Fungi</taxon>
        <taxon>Dikarya</taxon>
        <taxon>Basidiomycota</taxon>
        <taxon>Agaricomycotina</taxon>
        <taxon>Agaricomycetes</taxon>
        <taxon>Hymenochaetales</taxon>
        <taxon>Hymenochaetaceae</taxon>
        <taxon>Pyrrhoderma</taxon>
    </lineage>
</organism>
<protein>
    <submittedName>
        <fullName evidence="1">Uncharacterized protein</fullName>
    </submittedName>
</protein>
<dbReference type="EMBL" id="NBII01000001">
    <property type="protein sequence ID" value="PAV23263.1"/>
    <property type="molecule type" value="Genomic_DNA"/>
</dbReference>
<evidence type="ECO:0000313" key="1">
    <source>
        <dbReference type="EMBL" id="PAV23263.1"/>
    </source>
</evidence>
<gene>
    <name evidence="1" type="ORF">PNOK_0033100</name>
</gene>
<reference evidence="1 2" key="1">
    <citation type="journal article" date="2017" name="Mol. Ecol.">
        <title>Comparative and population genomic landscape of Phellinus noxius: A hypervariable fungus causing root rot in trees.</title>
        <authorList>
            <person name="Chung C.L."/>
            <person name="Lee T.J."/>
            <person name="Akiba M."/>
            <person name="Lee H.H."/>
            <person name="Kuo T.H."/>
            <person name="Liu D."/>
            <person name="Ke H.M."/>
            <person name="Yokoi T."/>
            <person name="Roa M.B."/>
            <person name="Lu M.J."/>
            <person name="Chang Y.Y."/>
            <person name="Ann P.J."/>
            <person name="Tsai J.N."/>
            <person name="Chen C.Y."/>
            <person name="Tzean S.S."/>
            <person name="Ota Y."/>
            <person name="Hattori T."/>
            <person name="Sahashi N."/>
            <person name="Liou R.F."/>
            <person name="Kikuchi T."/>
            <person name="Tsai I.J."/>
        </authorList>
    </citation>
    <scope>NUCLEOTIDE SEQUENCE [LARGE SCALE GENOMIC DNA]</scope>
    <source>
        <strain evidence="1 2">FFPRI411160</strain>
    </source>
</reference>
<sequence length="89" mass="10151">MEPTKTLCNGEAKRKALGIPIEPNLQDLIKFSGHDLWREDNQKGHQYLFSVQVRSYVSSTRAYLSGKAQQKPLIGMAFYCYKTGCDYCL</sequence>
<evidence type="ECO:0000313" key="2">
    <source>
        <dbReference type="Proteomes" id="UP000217199"/>
    </source>
</evidence>
<accession>A0A286UUJ0</accession>
<keyword evidence="2" id="KW-1185">Reference proteome</keyword>
<dbReference type="AlphaFoldDB" id="A0A286UUJ0"/>
<dbReference type="InParanoid" id="A0A286UUJ0"/>
<dbReference type="Proteomes" id="UP000217199">
    <property type="component" value="Unassembled WGS sequence"/>
</dbReference>
<comment type="caution">
    <text evidence="1">The sequence shown here is derived from an EMBL/GenBank/DDBJ whole genome shotgun (WGS) entry which is preliminary data.</text>
</comment>